<dbReference type="OrthoDB" id="5140048at2759"/>
<organism evidence="1 2">
    <name type="scientific">Lepidopterella palustris CBS 459.81</name>
    <dbReference type="NCBI Taxonomy" id="1314670"/>
    <lineage>
        <taxon>Eukaryota</taxon>
        <taxon>Fungi</taxon>
        <taxon>Dikarya</taxon>
        <taxon>Ascomycota</taxon>
        <taxon>Pezizomycotina</taxon>
        <taxon>Dothideomycetes</taxon>
        <taxon>Pleosporomycetidae</taxon>
        <taxon>Mytilinidiales</taxon>
        <taxon>Argynnaceae</taxon>
        <taxon>Lepidopterella</taxon>
    </lineage>
</organism>
<evidence type="ECO:0000313" key="2">
    <source>
        <dbReference type="Proteomes" id="UP000250266"/>
    </source>
</evidence>
<sequence>YKFSEFAVKVKRLHEVAYQNGVFARIIERVRLDLDETERLLALPSIKFALSSNKEKMAWIESCIASTQEALEGLEEHMGRVGRDLSKGKHVSMWHRMRWVLDEHEKVIHGRMELSASHQSLLQVLGFLTSLE</sequence>
<gene>
    <name evidence="1" type="ORF">K432DRAFT_255682</name>
</gene>
<keyword evidence="2" id="KW-1185">Reference proteome</keyword>
<evidence type="ECO:0000313" key="1">
    <source>
        <dbReference type="EMBL" id="OCK78096.1"/>
    </source>
</evidence>
<proteinExistence type="predicted"/>
<reference evidence="1 2" key="1">
    <citation type="journal article" date="2016" name="Nat. Commun.">
        <title>Ectomycorrhizal ecology is imprinted in the genome of the dominant symbiotic fungus Cenococcum geophilum.</title>
        <authorList>
            <consortium name="DOE Joint Genome Institute"/>
            <person name="Peter M."/>
            <person name="Kohler A."/>
            <person name="Ohm R.A."/>
            <person name="Kuo A."/>
            <person name="Krutzmann J."/>
            <person name="Morin E."/>
            <person name="Arend M."/>
            <person name="Barry K.W."/>
            <person name="Binder M."/>
            <person name="Choi C."/>
            <person name="Clum A."/>
            <person name="Copeland A."/>
            <person name="Grisel N."/>
            <person name="Haridas S."/>
            <person name="Kipfer T."/>
            <person name="LaButti K."/>
            <person name="Lindquist E."/>
            <person name="Lipzen A."/>
            <person name="Maire R."/>
            <person name="Meier B."/>
            <person name="Mihaltcheva S."/>
            <person name="Molinier V."/>
            <person name="Murat C."/>
            <person name="Poggeler S."/>
            <person name="Quandt C.A."/>
            <person name="Sperisen C."/>
            <person name="Tritt A."/>
            <person name="Tisserant E."/>
            <person name="Crous P.W."/>
            <person name="Henrissat B."/>
            <person name="Nehls U."/>
            <person name="Egli S."/>
            <person name="Spatafora J.W."/>
            <person name="Grigoriev I.V."/>
            <person name="Martin F.M."/>
        </authorList>
    </citation>
    <scope>NUCLEOTIDE SEQUENCE [LARGE SCALE GENOMIC DNA]</scope>
    <source>
        <strain evidence="1 2">CBS 459.81</strain>
    </source>
</reference>
<protein>
    <submittedName>
        <fullName evidence="1">Uncharacterized protein</fullName>
    </submittedName>
</protein>
<feature type="non-terminal residue" evidence="1">
    <location>
        <position position="132"/>
    </location>
</feature>
<dbReference type="AlphaFoldDB" id="A0A8E2E653"/>
<dbReference type="Proteomes" id="UP000250266">
    <property type="component" value="Unassembled WGS sequence"/>
</dbReference>
<feature type="non-terminal residue" evidence="1">
    <location>
        <position position="1"/>
    </location>
</feature>
<accession>A0A8E2E653</accession>
<name>A0A8E2E653_9PEZI</name>
<dbReference type="EMBL" id="KV745081">
    <property type="protein sequence ID" value="OCK78096.1"/>
    <property type="molecule type" value="Genomic_DNA"/>
</dbReference>